<dbReference type="Pfam" id="PF04397">
    <property type="entry name" value="LytTR"/>
    <property type="match status" value="1"/>
</dbReference>
<sequence length="237" mass="27083">MMLNCMMLGTTPHGFEALENYLEDVPFAALSHRCNSLKEANTLLQSAQVQVVFLGRHLDEMKSPPFAALEPVNKLPLLVLSYPGDAAFPFVIHAIEVLSLPFTFNSLYESLQKIFNLINMEDHTITQPEQSGAHFILRCDNRHEKIAYNDLRYVEVMDDHILLHLHDQHIATTETLEWIMSRLPVSEFMRVHRWFVVALRHVTHIGEDHIQVGPARIPVTPQAGMVLAARLREQGEF</sequence>
<dbReference type="Gene3D" id="2.40.50.1020">
    <property type="entry name" value="LytTr DNA-binding domain"/>
    <property type="match status" value="1"/>
</dbReference>
<keyword evidence="2" id="KW-1185">Reference proteome</keyword>
<dbReference type="OrthoDB" id="653109at2"/>
<dbReference type="RefSeq" id="WP_127043748.1">
    <property type="nucleotide sequence ID" value="NZ_JAABOK010000005.1"/>
</dbReference>
<dbReference type="Proteomes" id="UP000281028">
    <property type="component" value="Unassembled WGS sequence"/>
</dbReference>
<name>A0A433WBF9_9BACT</name>
<protein>
    <submittedName>
        <fullName evidence="1">Uncharacterized protein</fullName>
    </submittedName>
</protein>
<dbReference type="InterPro" id="IPR007492">
    <property type="entry name" value="LytTR_DNA-bd_dom"/>
</dbReference>
<dbReference type="EMBL" id="RIAR02000001">
    <property type="protein sequence ID" value="NSL90108.1"/>
    <property type="molecule type" value="Genomic_DNA"/>
</dbReference>
<dbReference type="PROSITE" id="PS50930">
    <property type="entry name" value="HTH_LYTTR"/>
    <property type="match status" value="1"/>
</dbReference>
<evidence type="ECO:0000313" key="2">
    <source>
        <dbReference type="Proteomes" id="UP000281028"/>
    </source>
</evidence>
<gene>
    <name evidence="1" type="ORF">ECE50_024955</name>
</gene>
<dbReference type="AlphaFoldDB" id="A0A433WBF9"/>
<comment type="caution">
    <text evidence="1">The sequence shown here is derived from an EMBL/GenBank/DDBJ whole genome shotgun (WGS) entry which is preliminary data.</text>
</comment>
<proteinExistence type="predicted"/>
<reference evidence="1" key="1">
    <citation type="submission" date="2020-05" db="EMBL/GenBank/DDBJ databases">
        <title>Chitinophaga laudate sp. nov., isolated from a tropical peat swamp.</title>
        <authorList>
            <person name="Goh C.B.S."/>
            <person name="Lee M.S."/>
            <person name="Parimannan S."/>
            <person name="Pasbakhsh P."/>
            <person name="Yule C.M."/>
            <person name="Rajandas H."/>
            <person name="Loke S."/>
            <person name="Croft L."/>
            <person name="Tan J.B.L."/>
        </authorList>
    </citation>
    <scope>NUCLEOTIDE SEQUENCE</scope>
    <source>
        <strain evidence="1">Mgbs1</strain>
    </source>
</reference>
<dbReference type="GO" id="GO:0003677">
    <property type="term" value="F:DNA binding"/>
    <property type="evidence" value="ECO:0007669"/>
    <property type="project" value="InterPro"/>
</dbReference>
<organism evidence="1 2">
    <name type="scientific">Chitinophaga solisilvae</name>
    <dbReference type="NCBI Taxonomy" id="1233460"/>
    <lineage>
        <taxon>Bacteria</taxon>
        <taxon>Pseudomonadati</taxon>
        <taxon>Bacteroidota</taxon>
        <taxon>Chitinophagia</taxon>
        <taxon>Chitinophagales</taxon>
        <taxon>Chitinophagaceae</taxon>
        <taxon>Chitinophaga</taxon>
    </lineage>
</organism>
<accession>A0A433WBF9</accession>
<evidence type="ECO:0000313" key="1">
    <source>
        <dbReference type="EMBL" id="NSL90108.1"/>
    </source>
</evidence>
<dbReference type="SMART" id="SM00850">
    <property type="entry name" value="LytTR"/>
    <property type="match status" value="1"/>
</dbReference>